<keyword evidence="4" id="KW-0560">Oxidoreductase</keyword>
<dbReference type="PANTHER" id="PTHR43400:SF7">
    <property type="entry name" value="FAD-DEPENDENT OXIDOREDUCTASE 2 FAD BINDING DOMAIN-CONTAINING PROTEIN"/>
    <property type="match status" value="1"/>
</dbReference>
<evidence type="ECO:0000256" key="3">
    <source>
        <dbReference type="ARBA" id="ARBA00022827"/>
    </source>
</evidence>
<proteinExistence type="predicted"/>
<comment type="cofactor">
    <cofactor evidence="1">
        <name>FAD</name>
        <dbReference type="ChEBI" id="CHEBI:57692"/>
    </cofactor>
</comment>
<dbReference type="SUPFAM" id="SSF51905">
    <property type="entry name" value="FAD/NAD(P)-binding domain"/>
    <property type="match status" value="1"/>
</dbReference>
<feature type="chain" id="PRO_5045566484" evidence="5">
    <location>
        <begin position="27"/>
        <end position="191"/>
    </location>
</feature>
<dbReference type="InterPro" id="IPR006311">
    <property type="entry name" value="TAT_signal"/>
</dbReference>
<dbReference type="InterPro" id="IPR019546">
    <property type="entry name" value="TAT_signal_bac_arc"/>
</dbReference>
<dbReference type="InterPro" id="IPR050315">
    <property type="entry name" value="FAD-oxidoreductase_2"/>
</dbReference>
<feature type="signal peptide" evidence="5">
    <location>
        <begin position="1"/>
        <end position="26"/>
    </location>
</feature>
<evidence type="ECO:0000313" key="7">
    <source>
        <dbReference type="EMBL" id="MBM6705009.1"/>
    </source>
</evidence>
<keyword evidence="3" id="KW-0274">FAD</keyword>
<evidence type="ECO:0000256" key="1">
    <source>
        <dbReference type="ARBA" id="ARBA00001974"/>
    </source>
</evidence>
<dbReference type="Gene3D" id="3.50.50.60">
    <property type="entry name" value="FAD/NAD(P)-binding domain"/>
    <property type="match status" value="1"/>
</dbReference>
<feature type="non-terminal residue" evidence="7">
    <location>
        <position position="191"/>
    </location>
</feature>
<dbReference type="EMBL" id="JACJJC010000055">
    <property type="protein sequence ID" value="MBM6705009.1"/>
    <property type="molecule type" value="Genomic_DNA"/>
</dbReference>
<keyword evidence="2" id="KW-0285">Flavoprotein</keyword>
<dbReference type="PANTHER" id="PTHR43400">
    <property type="entry name" value="FUMARATE REDUCTASE"/>
    <property type="match status" value="1"/>
</dbReference>
<dbReference type="InterPro" id="IPR036188">
    <property type="entry name" value="FAD/NAD-bd_sf"/>
</dbReference>
<name>A0ABS2DUN6_9BURK</name>
<dbReference type="RefSeq" id="WP_205104609.1">
    <property type="nucleotide sequence ID" value="NZ_JACJJC010000055.1"/>
</dbReference>
<keyword evidence="5" id="KW-0732">Signal</keyword>
<keyword evidence="8" id="KW-1185">Reference proteome</keyword>
<dbReference type="NCBIfam" id="TIGR01409">
    <property type="entry name" value="TAT_signal_seq"/>
    <property type="match status" value="1"/>
</dbReference>
<sequence length="191" mass="20457">MFASRRNLLKALAVAPVAAGAASVHAAPTGMPRKWDQEFDIVIVGAGGGGLAAAAYAREAGLSTVILEKTMLVGGSTLLSGGQWSVADSAEQRERGIKDADDIFLKDMLKTGQNKNDPDLVKAMAASSRIVYEFVTQKLNTKPDTVTAVSGMSVPRAHHFVPSKLIKALFDWDKSQKVVFLMKTAAERLVW</sequence>
<gene>
    <name evidence="7" type="ORF">H6A60_11080</name>
</gene>
<protein>
    <submittedName>
        <fullName evidence="7">FAD-binding protein</fullName>
    </submittedName>
</protein>
<dbReference type="InterPro" id="IPR003953">
    <property type="entry name" value="FAD-dep_OxRdtase_2_FAD-bd"/>
</dbReference>
<comment type="caution">
    <text evidence="7">The sequence shown here is derived from an EMBL/GenBank/DDBJ whole genome shotgun (WGS) entry which is preliminary data.</text>
</comment>
<evidence type="ECO:0000256" key="5">
    <source>
        <dbReference type="SAM" id="SignalP"/>
    </source>
</evidence>
<accession>A0ABS2DUN6</accession>
<reference evidence="7 8" key="1">
    <citation type="journal article" date="2021" name="Sci. Rep.">
        <title>The distribution of antibiotic resistance genes in chicken gut microbiota commensals.</title>
        <authorList>
            <person name="Juricova H."/>
            <person name="Matiasovicova J."/>
            <person name="Kubasova T."/>
            <person name="Cejkova D."/>
            <person name="Rychlik I."/>
        </authorList>
    </citation>
    <scope>NUCLEOTIDE SEQUENCE [LARGE SCALE GENOMIC DNA]</scope>
    <source>
        <strain evidence="7 8">An829</strain>
    </source>
</reference>
<evidence type="ECO:0000259" key="6">
    <source>
        <dbReference type="Pfam" id="PF00890"/>
    </source>
</evidence>
<dbReference type="PROSITE" id="PS51318">
    <property type="entry name" value="TAT"/>
    <property type="match status" value="1"/>
</dbReference>
<dbReference type="Proteomes" id="UP000715095">
    <property type="component" value="Unassembled WGS sequence"/>
</dbReference>
<evidence type="ECO:0000256" key="2">
    <source>
        <dbReference type="ARBA" id="ARBA00022630"/>
    </source>
</evidence>
<dbReference type="Pfam" id="PF00890">
    <property type="entry name" value="FAD_binding_2"/>
    <property type="match status" value="1"/>
</dbReference>
<evidence type="ECO:0000313" key="8">
    <source>
        <dbReference type="Proteomes" id="UP000715095"/>
    </source>
</evidence>
<organism evidence="7 8">
    <name type="scientific">Sutterella massiliensis</name>
    <dbReference type="NCBI Taxonomy" id="1816689"/>
    <lineage>
        <taxon>Bacteria</taxon>
        <taxon>Pseudomonadati</taxon>
        <taxon>Pseudomonadota</taxon>
        <taxon>Betaproteobacteria</taxon>
        <taxon>Burkholderiales</taxon>
        <taxon>Sutterellaceae</taxon>
        <taxon>Sutterella</taxon>
    </lineage>
</organism>
<evidence type="ECO:0000256" key="4">
    <source>
        <dbReference type="ARBA" id="ARBA00023002"/>
    </source>
</evidence>
<feature type="domain" description="FAD-dependent oxidoreductase 2 FAD-binding" evidence="6">
    <location>
        <begin position="40"/>
        <end position="140"/>
    </location>
</feature>